<dbReference type="OrthoDB" id="8857552at2"/>
<keyword evidence="2" id="KW-0808">Transferase</keyword>
<dbReference type="Gene3D" id="1.20.1050.10">
    <property type="match status" value="1"/>
</dbReference>
<name>W0L7I9_9GAMM</name>
<dbReference type="PATRIC" id="fig|1441930.4.peg.1758"/>
<dbReference type="Pfam" id="PF13409">
    <property type="entry name" value="GST_N_2"/>
    <property type="match status" value="1"/>
</dbReference>
<dbReference type="Proteomes" id="UP000019030">
    <property type="component" value="Chromosome"/>
</dbReference>
<keyword evidence="3" id="KW-1185">Reference proteome</keyword>
<dbReference type="PANTHER" id="PTHR42673:SF21">
    <property type="entry name" value="GLUTATHIONE S-TRANSFERASE YFCF"/>
    <property type="match status" value="1"/>
</dbReference>
<dbReference type="HOGENOM" id="CLU_011226_17_0_6"/>
<dbReference type="InterPro" id="IPR040079">
    <property type="entry name" value="Glutathione_S-Trfase"/>
</dbReference>
<proteinExistence type="predicted"/>
<dbReference type="GO" id="GO:0006749">
    <property type="term" value="P:glutathione metabolic process"/>
    <property type="evidence" value="ECO:0007669"/>
    <property type="project" value="TreeGrafter"/>
</dbReference>
<reference evidence="2 3" key="1">
    <citation type="submission" date="2014-01" db="EMBL/GenBank/DDBJ databases">
        <title>Isolation of Serratia multitudinisentens RB-25 from Ex-Landfill site.</title>
        <authorList>
            <person name="Robson E.H.J."/>
        </authorList>
    </citation>
    <scope>NUCLEOTIDE SEQUENCE [LARGE SCALE GENOMIC DNA]</scope>
    <source>
        <strain evidence="2 3">RB-25</strain>
    </source>
</reference>
<evidence type="ECO:0000313" key="3">
    <source>
        <dbReference type="Proteomes" id="UP000019030"/>
    </source>
</evidence>
<dbReference type="KEGG" id="sfo:Z042_08820"/>
<dbReference type="eggNOG" id="COG0625">
    <property type="taxonomic scope" value="Bacteria"/>
</dbReference>
<dbReference type="InterPro" id="IPR036249">
    <property type="entry name" value="Thioredoxin-like_sf"/>
</dbReference>
<dbReference type="Gene3D" id="3.40.30.10">
    <property type="entry name" value="Glutaredoxin"/>
    <property type="match status" value="1"/>
</dbReference>
<accession>W0L7I9</accession>
<dbReference type="SUPFAM" id="SSF52833">
    <property type="entry name" value="Thioredoxin-like"/>
    <property type="match status" value="1"/>
</dbReference>
<dbReference type="Pfam" id="PF14834">
    <property type="entry name" value="GST_C_4"/>
    <property type="match status" value="1"/>
</dbReference>
<reference evidence="2 3" key="2">
    <citation type="submission" date="2015-03" db="EMBL/GenBank/DDBJ databases">
        <authorList>
            <person name="Chan K.-G."/>
        </authorList>
    </citation>
    <scope>NUCLEOTIDE SEQUENCE [LARGE SCALE GENOMIC DNA]</scope>
    <source>
        <strain evidence="2 3">RB-25</strain>
    </source>
</reference>
<dbReference type="GO" id="GO:0016034">
    <property type="term" value="F:maleylacetoacetate isomerase activity"/>
    <property type="evidence" value="ECO:0007669"/>
    <property type="project" value="TreeGrafter"/>
</dbReference>
<sequence length="211" mass="23711">MNPSATVLYTDADFFSPYAMSAFITLTEKGIPFTLKPVDLSLGENNGQAYGALSLTHRVPTLVMDDFHLSESSAIDEYLEDIHPAYPVYPRDAKQRAKAREVQAWLRSDLLPLRMERPTTVIFNHGKFAPLSAAAQQAAQKLIAAVEKLLGHDQEHLFGEWCIADTDLALMLNRLVIHGDDVPEHLCRYAQRQWQRPSVQAWLALAKKVRG</sequence>
<dbReference type="PROSITE" id="PS50404">
    <property type="entry name" value="GST_NTER"/>
    <property type="match status" value="1"/>
</dbReference>
<dbReference type="EMBL" id="CP007044">
    <property type="protein sequence ID" value="AHG19711.1"/>
    <property type="molecule type" value="Genomic_DNA"/>
</dbReference>
<dbReference type="SFLD" id="SFLDS00019">
    <property type="entry name" value="Glutathione_Transferase_(cytos"/>
    <property type="match status" value="1"/>
</dbReference>
<dbReference type="InterPro" id="IPR034338">
    <property type="entry name" value="GST_4_C"/>
</dbReference>
<protein>
    <submittedName>
        <fullName evidence="2">Glutathione S-transferase</fullName>
    </submittedName>
</protein>
<evidence type="ECO:0000259" key="1">
    <source>
        <dbReference type="PROSITE" id="PS50404"/>
    </source>
</evidence>
<dbReference type="RefSeq" id="WP_024911155.1">
    <property type="nucleotide sequence ID" value="NZ_CP007044.2"/>
</dbReference>
<evidence type="ECO:0000313" key="2">
    <source>
        <dbReference type="EMBL" id="AHG19711.1"/>
    </source>
</evidence>
<dbReference type="InterPro" id="IPR004045">
    <property type="entry name" value="Glutathione_S-Trfase_N"/>
</dbReference>
<dbReference type="CDD" id="cd00570">
    <property type="entry name" value="GST_N_family"/>
    <property type="match status" value="1"/>
</dbReference>
<feature type="domain" description="GST N-terminal" evidence="1">
    <location>
        <begin position="6"/>
        <end position="87"/>
    </location>
</feature>
<dbReference type="STRING" id="1441930.Z042_08820"/>
<dbReference type="PANTHER" id="PTHR42673">
    <property type="entry name" value="MALEYLACETOACETATE ISOMERASE"/>
    <property type="match status" value="1"/>
</dbReference>
<dbReference type="GO" id="GO:0004364">
    <property type="term" value="F:glutathione transferase activity"/>
    <property type="evidence" value="ECO:0007669"/>
    <property type="project" value="TreeGrafter"/>
</dbReference>
<dbReference type="NCBIfam" id="NF011693">
    <property type="entry name" value="PRK15113.1"/>
    <property type="match status" value="1"/>
</dbReference>
<dbReference type="AlphaFoldDB" id="W0L7I9"/>
<organism evidence="2 3">
    <name type="scientific">Chania multitudinisentens RB-25</name>
    <dbReference type="NCBI Taxonomy" id="1441930"/>
    <lineage>
        <taxon>Bacteria</taxon>
        <taxon>Pseudomonadati</taxon>
        <taxon>Pseudomonadota</taxon>
        <taxon>Gammaproteobacteria</taxon>
        <taxon>Enterobacterales</taxon>
        <taxon>Yersiniaceae</taxon>
        <taxon>Chania</taxon>
    </lineage>
</organism>
<dbReference type="SFLD" id="SFLDG00358">
    <property type="entry name" value="Main_(cytGST)"/>
    <property type="match status" value="1"/>
</dbReference>
<dbReference type="GO" id="GO:0006559">
    <property type="term" value="P:L-phenylalanine catabolic process"/>
    <property type="evidence" value="ECO:0007669"/>
    <property type="project" value="TreeGrafter"/>
</dbReference>
<dbReference type="CDD" id="cd03195">
    <property type="entry name" value="GST_C_4"/>
    <property type="match status" value="1"/>
</dbReference>
<gene>
    <name evidence="2" type="ORF">Z042_08820</name>
</gene>
<dbReference type="InterPro" id="IPR036282">
    <property type="entry name" value="Glutathione-S-Trfase_C_sf"/>
</dbReference>
<dbReference type="SUPFAM" id="SSF47616">
    <property type="entry name" value="GST C-terminal domain-like"/>
    <property type="match status" value="1"/>
</dbReference>